<dbReference type="PANTHER" id="PTHR14657:SF2">
    <property type="entry name" value="IGF-LIKE FAMILY RECEPTOR 1"/>
    <property type="match status" value="1"/>
</dbReference>
<accession>A0A7J8CGW8</accession>
<evidence type="ECO:0000256" key="1">
    <source>
        <dbReference type="SAM" id="SignalP"/>
    </source>
</evidence>
<gene>
    <name evidence="2" type="ORF">HJG63_006635</name>
</gene>
<feature type="signal peptide" evidence="1">
    <location>
        <begin position="1"/>
        <end position="21"/>
    </location>
</feature>
<dbReference type="Proteomes" id="UP000593571">
    <property type="component" value="Unassembled WGS sequence"/>
</dbReference>
<proteinExistence type="predicted"/>
<keyword evidence="2" id="KW-0675">Receptor</keyword>
<dbReference type="EMBL" id="JACASE010000014">
    <property type="protein sequence ID" value="KAF6410101.1"/>
    <property type="molecule type" value="Genomic_DNA"/>
</dbReference>
<reference evidence="2 3" key="1">
    <citation type="journal article" date="2020" name="Nature">
        <title>Six reference-quality genomes reveal evolution of bat adaptations.</title>
        <authorList>
            <person name="Jebb D."/>
            <person name="Huang Z."/>
            <person name="Pippel M."/>
            <person name="Hughes G.M."/>
            <person name="Lavrichenko K."/>
            <person name="Devanna P."/>
            <person name="Winkler S."/>
            <person name="Jermiin L.S."/>
            <person name="Skirmuntt E.C."/>
            <person name="Katzourakis A."/>
            <person name="Burkitt-Gray L."/>
            <person name="Ray D.A."/>
            <person name="Sullivan K.A.M."/>
            <person name="Roscito J.G."/>
            <person name="Kirilenko B.M."/>
            <person name="Davalos L.M."/>
            <person name="Corthals A.P."/>
            <person name="Power M.L."/>
            <person name="Jones G."/>
            <person name="Ransome R.D."/>
            <person name="Dechmann D.K.N."/>
            <person name="Locatelli A.G."/>
            <person name="Puechmaille S.J."/>
            <person name="Fedrigo O."/>
            <person name="Jarvis E.D."/>
            <person name="Hiller M."/>
            <person name="Vernes S.C."/>
            <person name="Myers E.W."/>
            <person name="Teeling E.C."/>
        </authorList>
    </citation>
    <scope>NUCLEOTIDE SEQUENCE [LARGE SCALE GENOMIC DNA]</scope>
    <source>
        <strain evidence="2">MRouAeg1</strain>
        <tissue evidence="2">Muscle</tissue>
    </source>
</reference>
<feature type="chain" id="PRO_5029901079" evidence="1">
    <location>
        <begin position="22"/>
        <end position="153"/>
    </location>
</feature>
<sequence length="153" mass="17338">MGPQCLLSAALLLAQVEPREASQHCGRLEYWNPDNLCCGSCLQRFGPPRCPDYEFSENCGLNDFGDHVMYPFQKCPPGQCNPNSEELCSPCDGGARPPTAAGTGQRCLQAPWRHQRQVTQGRSLCFHSWAGSYQIWHRSPCLDSWMSWRCWRN</sequence>
<organism evidence="2 3">
    <name type="scientific">Rousettus aegyptiacus</name>
    <name type="common">Egyptian fruit bat</name>
    <name type="synonym">Pteropus aegyptiacus</name>
    <dbReference type="NCBI Taxonomy" id="9407"/>
    <lineage>
        <taxon>Eukaryota</taxon>
        <taxon>Metazoa</taxon>
        <taxon>Chordata</taxon>
        <taxon>Craniata</taxon>
        <taxon>Vertebrata</taxon>
        <taxon>Euteleostomi</taxon>
        <taxon>Mammalia</taxon>
        <taxon>Eutheria</taxon>
        <taxon>Laurasiatheria</taxon>
        <taxon>Chiroptera</taxon>
        <taxon>Yinpterochiroptera</taxon>
        <taxon>Pteropodoidea</taxon>
        <taxon>Pteropodidae</taxon>
        <taxon>Rousettinae</taxon>
        <taxon>Rousettus</taxon>
    </lineage>
</organism>
<dbReference type="InterPro" id="IPR042355">
    <property type="entry name" value="IGFLR1"/>
</dbReference>
<keyword evidence="3" id="KW-1185">Reference proteome</keyword>
<dbReference type="PANTHER" id="PTHR14657">
    <property type="entry name" value="IGF-LIKE FAMILY RECEPTOR 1"/>
    <property type="match status" value="1"/>
</dbReference>
<evidence type="ECO:0000313" key="3">
    <source>
        <dbReference type="Proteomes" id="UP000593571"/>
    </source>
</evidence>
<keyword evidence="1" id="KW-0732">Signal</keyword>
<name>A0A7J8CGW8_ROUAE</name>
<protein>
    <submittedName>
        <fullName evidence="2">IGF like family receptor 1</fullName>
    </submittedName>
</protein>
<evidence type="ECO:0000313" key="2">
    <source>
        <dbReference type="EMBL" id="KAF6410101.1"/>
    </source>
</evidence>
<dbReference type="AlphaFoldDB" id="A0A7J8CGW8"/>
<comment type="caution">
    <text evidence="2">The sequence shown here is derived from an EMBL/GenBank/DDBJ whole genome shotgun (WGS) entry which is preliminary data.</text>
</comment>
<dbReference type="GO" id="GO:0005886">
    <property type="term" value="C:plasma membrane"/>
    <property type="evidence" value="ECO:0007669"/>
    <property type="project" value="TreeGrafter"/>
</dbReference>